<name>A0A0F9Q3V1_9ZZZZ</name>
<comment type="caution">
    <text evidence="1">The sequence shown here is derived from an EMBL/GenBank/DDBJ whole genome shotgun (WGS) entry which is preliminary data.</text>
</comment>
<accession>A0A0F9Q3V1</accession>
<sequence length="104" mass="11955">MALTNDKLKTFVDLLVERGLGLYGSAKMGEICYDSGIGLTDQLEIDWIEDDHFTCVQRLLVNYSSVNLVSKMTAIVLARRNNIPVPDKLLEKKKKKSRWKKRRN</sequence>
<evidence type="ECO:0000313" key="1">
    <source>
        <dbReference type="EMBL" id="KKN38660.1"/>
    </source>
</evidence>
<proteinExistence type="predicted"/>
<dbReference type="AlphaFoldDB" id="A0A0F9Q3V1"/>
<organism evidence="1">
    <name type="scientific">marine sediment metagenome</name>
    <dbReference type="NCBI Taxonomy" id="412755"/>
    <lineage>
        <taxon>unclassified sequences</taxon>
        <taxon>metagenomes</taxon>
        <taxon>ecological metagenomes</taxon>
    </lineage>
</organism>
<dbReference type="EMBL" id="LAZR01001812">
    <property type="protein sequence ID" value="KKN38660.1"/>
    <property type="molecule type" value="Genomic_DNA"/>
</dbReference>
<gene>
    <name evidence="1" type="ORF">LCGC14_0751150</name>
</gene>
<reference evidence="1" key="1">
    <citation type="journal article" date="2015" name="Nature">
        <title>Complex archaea that bridge the gap between prokaryotes and eukaryotes.</title>
        <authorList>
            <person name="Spang A."/>
            <person name="Saw J.H."/>
            <person name="Jorgensen S.L."/>
            <person name="Zaremba-Niedzwiedzka K."/>
            <person name="Martijn J."/>
            <person name="Lind A.E."/>
            <person name="van Eijk R."/>
            <person name="Schleper C."/>
            <person name="Guy L."/>
            <person name="Ettema T.J."/>
        </authorList>
    </citation>
    <scope>NUCLEOTIDE SEQUENCE</scope>
</reference>
<protein>
    <submittedName>
        <fullName evidence="1">Uncharacterized protein</fullName>
    </submittedName>
</protein>